<feature type="compositionally biased region" description="Polar residues" evidence="2">
    <location>
        <begin position="322"/>
        <end position="334"/>
    </location>
</feature>
<dbReference type="EMBL" id="CP093348">
    <property type="protein sequence ID" value="WOH05279.1"/>
    <property type="molecule type" value="Genomic_DNA"/>
</dbReference>
<evidence type="ECO:0000256" key="2">
    <source>
        <dbReference type="SAM" id="MobiDB-lite"/>
    </source>
</evidence>
<feature type="compositionally biased region" description="Basic and acidic residues" evidence="2">
    <location>
        <begin position="453"/>
        <end position="462"/>
    </location>
</feature>
<evidence type="ECO:0000313" key="3">
    <source>
        <dbReference type="EMBL" id="WOH05279.1"/>
    </source>
</evidence>
<feature type="coiled-coil region" evidence="1">
    <location>
        <begin position="29"/>
        <end position="113"/>
    </location>
</feature>
<dbReference type="PANTHER" id="PTHR34778">
    <property type="entry name" value="OS02G0580700 PROTEIN"/>
    <property type="match status" value="1"/>
</dbReference>
<dbReference type="PANTHER" id="PTHR34778:SF2">
    <property type="entry name" value="OS02G0580700 PROTEIN"/>
    <property type="match status" value="1"/>
</dbReference>
<protein>
    <submittedName>
        <fullName evidence="3">Uncharacterized protein</fullName>
    </submittedName>
</protein>
<evidence type="ECO:0000256" key="1">
    <source>
        <dbReference type="SAM" id="Coils"/>
    </source>
</evidence>
<dbReference type="AlphaFoldDB" id="A0AAF0XE31"/>
<feature type="region of interest" description="Disordered" evidence="2">
    <location>
        <begin position="453"/>
        <end position="481"/>
    </location>
</feature>
<sequence>MDADQKLLALKRAYADIILNTSKEAAARVMASERKSQQLEYELRATKEEAIQMMLRLKKMMDDKISEANRTSQNQQEKIDELEAQLQEAEDIVNEVREELRYAQAKIEGMTKNDVQNQDKHENAASEVAFMENRQYISQSISSPLQPDRFSLAASEKEKSYLNQRTEYPKCPSQLNQIRNSYGTKPELPSIILRSKKHNIYRNGFTQRIQACERDVLDGELSLLRQTSGVISNGMEGERTDKSTCKTTTDGAEKMFNIGSEEAMHKDGGLRCGYKVQTSELIPEKVKTAPKYRINKSTLRMKNPDKLFMNVYGTPADPNPKSVENNAQPDQDPTLTAPKLSSDEASMATQLECAKPVEMNGDTDKGEPLVDILVPIVREDIPSERSDIKVSEPNLTKTDEPVLHSELKTADATSECPSRHVEKKVVKYTFQRKRKRGTVSISNVMVSAENEALARKKEKEIESSAAEKSSLEDKSSLEKGL</sequence>
<accession>A0AAF0XE31</accession>
<reference evidence="3" key="1">
    <citation type="journal article" date="2016" name="Nat. Genet.">
        <title>A high-quality carrot genome assembly provides new insights into carotenoid accumulation and asterid genome evolution.</title>
        <authorList>
            <person name="Iorizzo M."/>
            <person name="Ellison S."/>
            <person name="Senalik D."/>
            <person name="Zeng P."/>
            <person name="Satapoomin P."/>
            <person name="Huang J."/>
            <person name="Bowman M."/>
            <person name="Iovene M."/>
            <person name="Sanseverino W."/>
            <person name="Cavagnaro P."/>
            <person name="Yildiz M."/>
            <person name="Macko-Podgorni A."/>
            <person name="Moranska E."/>
            <person name="Grzebelus E."/>
            <person name="Grzebelus D."/>
            <person name="Ashrafi H."/>
            <person name="Zheng Z."/>
            <person name="Cheng S."/>
            <person name="Spooner D."/>
            <person name="Van Deynze A."/>
            <person name="Simon P."/>
        </authorList>
    </citation>
    <scope>NUCLEOTIDE SEQUENCE</scope>
    <source>
        <tissue evidence="3">Leaf</tissue>
    </source>
</reference>
<evidence type="ECO:0000313" key="4">
    <source>
        <dbReference type="Proteomes" id="UP000077755"/>
    </source>
</evidence>
<gene>
    <name evidence="3" type="ORF">DCAR_0624694</name>
</gene>
<keyword evidence="1" id="KW-0175">Coiled coil</keyword>
<feature type="region of interest" description="Disordered" evidence="2">
    <location>
        <begin position="312"/>
        <end position="341"/>
    </location>
</feature>
<keyword evidence="4" id="KW-1185">Reference proteome</keyword>
<name>A0AAF0XE31_DAUCS</name>
<reference evidence="3" key="2">
    <citation type="submission" date="2022-03" db="EMBL/GenBank/DDBJ databases">
        <title>Draft title - Genomic analysis of global carrot germplasm unveils the trajectory of domestication and the origin of high carotenoid orange carrot.</title>
        <authorList>
            <person name="Iorizzo M."/>
            <person name="Ellison S."/>
            <person name="Senalik D."/>
            <person name="Macko-Podgorni A."/>
            <person name="Grzebelus D."/>
            <person name="Bostan H."/>
            <person name="Rolling W."/>
            <person name="Curaba J."/>
            <person name="Simon P."/>
        </authorList>
    </citation>
    <scope>NUCLEOTIDE SEQUENCE</scope>
    <source>
        <tissue evidence="3">Leaf</tissue>
    </source>
</reference>
<feature type="compositionally biased region" description="Basic and acidic residues" evidence="2">
    <location>
        <begin position="469"/>
        <end position="481"/>
    </location>
</feature>
<dbReference type="KEGG" id="dcr:108225408"/>
<organism evidence="3 4">
    <name type="scientific">Daucus carota subsp. sativus</name>
    <name type="common">Carrot</name>
    <dbReference type="NCBI Taxonomy" id="79200"/>
    <lineage>
        <taxon>Eukaryota</taxon>
        <taxon>Viridiplantae</taxon>
        <taxon>Streptophyta</taxon>
        <taxon>Embryophyta</taxon>
        <taxon>Tracheophyta</taxon>
        <taxon>Spermatophyta</taxon>
        <taxon>Magnoliopsida</taxon>
        <taxon>eudicotyledons</taxon>
        <taxon>Gunneridae</taxon>
        <taxon>Pentapetalae</taxon>
        <taxon>asterids</taxon>
        <taxon>campanulids</taxon>
        <taxon>Apiales</taxon>
        <taxon>Apiaceae</taxon>
        <taxon>Apioideae</taxon>
        <taxon>Scandiceae</taxon>
        <taxon>Daucinae</taxon>
        <taxon>Daucus</taxon>
        <taxon>Daucus sect. Daucus</taxon>
    </lineage>
</organism>
<proteinExistence type="predicted"/>
<dbReference type="Proteomes" id="UP000077755">
    <property type="component" value="Chromosome 6"/>
</dbReference>